<dbReference type="AlphaFoldDB" id="A0A9D1GP00"/>
<dbReference type="GO" id="GO:0006269">
    <property type="term" value="P:DNA replication, synthesis of primer"/>
    <property type="evidence" value="ECO:0007669"/>
    <property type="project" value="UniProtKB-UniRule"/>
</dbReference>
<feature type="region of interest" description="Disordered" evidence="13">
    <location>
        <begin position="437"/>
        <end position="473"/>
    </location>
</feature>
<dbReference type="InterPro" id="IPR036977">
    <property type="entry name" value="DNA_primase_Znf_CHC2"/>
</dbReference>
<evidence type="ECO:0000256" key="10">
    <source>
        <dbReference type="ARBA" id="ARBA00023125"/>
    </source>
</evidence>
<comment type="caution">
    <text evidence="15">The sequence shown here is derived from an EMBL/GenBank/DDBJ whole genome shotgun (WGS) entry which is preliminary data.</text>
</comment>
<keyword evidence="3 12" id="KW-0808">Transferase</keyword>
<dbReference type="SMART" id="SM00493">
    <property type="entry name" value="TOPRIM"/>
    <property type="match status" value="1"/>
</dbReference>
<feature type="compositionally biased region" description="Basic and acidic residues" evidence="13">
    <location>
        <begin position="463"/>
        <end position="473"/>
    </location>
</feature>
<dbReference type="GO" id="GO:1990077">
    <property type="term" value="C:primosome complex"/>
    <property type="evidence" value="ECO:0007669"/>
    <property type="project" value="UniProtKB-KW"/>
</dbReference>
<gene>
    <name evidence="12 15" type="primary">dnaG</name>
    <name evidence="15" type="ORF">IAC35_06570</name>
</gene>
<dbReference type="Proteomes" id="UP000886881">
    <property type="component" value="Unassembled WGS sequence"/>
</dbReference>
<proteinExistence type="inferred from homology"/>
<dbReference type="InterPro" id="IPR002694">
    <property type="entry name" value="Znf_CHC2"/>
</dbReference>
<dbReference type="InterPro" id="IPR013264">
    <property type="entry name" value="DNAG_N"/>
</dbReference>
<keyword evidence="11 12" id="KW-0804">Transcription</keyword>
<keyword evidence="2 12" id="KW-0639">Primosome</keyword>
<dbReference type="Gene3D" id="3.90.980.10">
    <property type="entry name" value="DNA primase, catalytic core, N-terminal domain"/>
    <property type="match status" value="1"/>
</dbReference>
<evidence type="ECO:0000256" key="5">
    <source>
        <dbReference type="ARBA" id="ARBA00022705"/>
    </source>
</evidence>
<evidence type="ECO:0000256" key="11">
    <source>
        <dbReference type="ARBA" id="ARBA00023163"/>
    </source>
</evidence>
<evidence type="ECO:0000256" key="9">
    <source>
        <dbReference type="ARBA" id="ARBA00022842"/>
    </source>
</evidence>
<feature type="domain" description="Toprim" evidence="14">
    <location>
        <begin position="258"/>
        <end position="339"/>
    </location>
</feature>
<dbReference type="GO" id="GO:0005737">
    <property type="term" value="C:cytoplasm"/>
    <property type="evidence" value="ECO:0007669"/>
    <property type="project" value="TreeGrafter"/>
</dbReference>
<comment type="subunit">
    <text evidence="12">Monomer. Interacts with DnaB.</text>
</comment>
<reference evidence="15" key="2">
    <citation type="journal article" date="2021" name="PeerJ">
        <title>Extensive microbial diversity within the chicken gut microbiome revealed by metagenomics and culture.</title>
        <authorList>
            <person name="Gilroy R."/>
            <person name="Ravi A."/>
            <person name="Getino M."/>
            <person name="Pursley I."/>
            <person name="Horton D.L."/>
            <person name="Alikhan N.F."/>
            <person name="Baker D."/>
            <person name="Gharbi K."/>
            <person name="Hall N."/>
            <person name="Watson M."/>
            <person name="Adriaenssens E.M."/>
            <person name="Foster-Nyarko E."/>
            <person name="Jarju S."/>
            <person name="Secka A."/>
            <person name="Antonio M."/>
            <person name="Oren A."/>
            <person name="Chaudhuri R.R."/>
            <person name="La Ragione R."/>
            <person name="Hildebrand F."/>
            <person name="Pallen M.J."/>
        </authorList>
    </citation>
    <scope>NUCLEOTIDE SEQUENCE</scope>
    <source>
        <strain evidence="15">ChiHecec2B26-709</strain>
    </source>
</reference>
<organism evidence="15 16">
    <name type="scientific">Candidatus Cryptobacteroides merdipullorum</name>
    <dbReference type="NCBI Taxonomy" id="2840771"/>
    <lineage>
        <taxon>Bacteria</taxon>
        <taxon>Pseudomonadati</taxon>
        <taxon>Bacteroidota</taxon>
        <taxon>Bacteroidia</taxon>
        <taxon>Bacteroidales</taxon>
        <taxon>Candidatus Cryptobacteroides</taxon>
    </lineage>
</organism>
<dbReference type="Pfam" id="PF13155">
    <property type="entry name" value="Toprim_2"/>
    <property type="match status" value="1"/>
</dbReference>
<name>A0A9D1GP00_9BACT</name>
<dbReference type="Gene3D" id="3.90.580.10">
    <property type="entry name" value="Zinc finger, CHC2-type domain"/>
    <property type="match status" value="1"/>
</dbReference>
<dbReference type="PANTHER" id="PTHR30313:SF2">
    <property type="entry name" value="DNA PRIMASE"/>
    <property type="match status" value="1"/>
</dbReference>
<dbReference type="Pfam" id="PF08275">
    <property type="entry name" value="DNAG_N"/>
    <property type="match status" value="1"/>
</dbReference>
<dbReference type="Gene3D" id="3.40.1360.10">
    <property type="match status" value="1"/>
</dbReference>
<dbReference type="InterPro" id="IPR006171">
    <property type="entry name" value="TOPRIM_dom"/>
</dbReference>
<protein>
    <recommendedName>
        <fullName evidence="12">DNA primase</fullName>
        <ecNumber evidence="12">2.7.7.101</ecNumber>
    </recommendedName>
</protein>
<evidence type="ECO:0000313" key="16">
    <source>
        <dbReference type="Proteomes" id="UP000886881"/>
    </source>
</evidence>
<evidence type="ECO:0000256" key="3">
    <source>
        <dbReference type="ARBA" id="ARBA00022679"/>
    </source>
</evidence>
<comment type="similarity">
    <text evidence="12">Belongs to the DnaG primase family.</text>
</comment>
<keyword evidence="4 12" id="KW-0548">Nucleotidyltransferase</keyword>
<evidence type="ECO:0000256" key="6">
    <source>
        <dbReference type="ARBA" id="ARBA00022723"/>
    </source>
</evidence>
<keyword evidence="5 12" id="KW-0235">DNA replication</keyword>
<keyword evidence="10 12" id="KW-0238">DNA-binding</keyword>
<dbReference type="EC" id="2.7.7.101" evidence="12"/>
<evidence type="ECO:0000256" key="12">
    <source>
        <dbReference type="HAMAP-Rule" id="MF_00974"/>
    </source>
</evidence>
<keyword evidence="7 12" id="KW-0863">Zinc-finger</keyword>
<dbReference type="InterPro" id="IPR030846">
    <property type="entry name" value="DnaG_bac"/>
</dbReference>
<evidence type="ECO:0000313" key="15">
    <source>
        <dbReference type="EMBL" id="HIT47503.1"/>
    </source>
</evidence>
<comment type="catalytic activity">
    <reaction evidence="12">
        <text>ssDNA + n NTP = ssDNA/pppN(pN)n-1 hybrid + (n-1) diphosphate.</text>
        <dbReference type="EC" id="2.7.7.101"/>
    </reaction>
</comment>
<dbReference type="HAMAP" id="MF_00974">
    <property type="entry name" value="DNA_primase_DnaG"/>
    <property type="match status" value="1"/>
</dbReference>
<dbReference type="SMART" id="SM00400">
    <property type="entry name" value="ZnF_CHCC"/>
    <property type="match status" value="1"/>
</dbReference>
<dbReference type="GO" id="GO:0008270">
    <property type="term" value="F:zinc ion binding"/>
    <property type="evidence" value="ECO:0007669"/>
    <property type="project" value="UniProtKB-UniRule"/>
</dbReference>
<dbReference type="GO" id="GO:0003677">
    <property type="term" value="F:DNA binding"/>
    <property type="evidence" value="ECO:0007669"/>
    <property type="project" value="UniProtKB-KW"/>
</dbReference>
<dbReference type="FunFam" id="3.90.580.10:FF:000001">
    <property type="entry name" value="DNA primase"/>
    <property type="match status" value="1"/>
</dbReference>
<evidence type="ECO:0000256" key="2">
    <source>
        <dbReference type="ARBA" id="ARBA00022515"/>
    </source>
</evidence>
<evidence type="ECO:0000256" key="7">
    <source>
        <dbReference type="ARBA" id="ARBA00022771"/>
    </source>
</evidence>
<dbReference type="GO" id="GO:0003899">
    <property type="term" value="F:DNA-directed RNA polymerase activity"/>
    <property type="evidence" value="ECO:0007669"/>
    <property type="project" value="UniProtKB-UniRule"/>
</dbReference>
<dbReference type="EMBL" id="DVLC01000121">
    <property type="protein sequence ID" value="HIT47503.1"/>
    <property type="molecule type" value="Genomic_DNA"/>
</dbReference>
<evidence type="ECO:0000256" key="4">
    <source>
        <dbReference type="ARBA" id="ARBA00022695"/>
    </source>
</evidence>
<dbReference type="SUPFAM" id="SSF57783">
    <property type="entry name" value="Zinc beta-ribbon"/>
    <property type="match status" value="1"/>
</dbReference>
<dbReference type="NCBIfam" id="TIGR01391">
    <property type="entry name" value="dnaG"/>
    <property type="match status" value="1"/>
</dbReference>
<comment type="domain">
    <text evidence="12">Contains an N-terminal zinc-binding domain, a central core domain that contains the primase activity, and a C-terminal DnaB-binding domain.</text>
</comment>
<dbReference type="SUPFAM" id="SSF56731">
    <property type="entry name" value="DNA primase core"/>
    <property type="match status" value="1"/>
</dbReference>
<keyword evidence="1 12" id="KW-0240">DNA-directed RNA polymerase</keyword>
<evidence type="ECO:0000256" key="1">
    <source>
        <dbReference type="ARBA" id="ARBA00022478"/>
    </source>
</evidence>
<feature type="compositionally biased region" description="Basic and acidic residues" evidence="13">
    <location>
        <begin position="437"/>
        <end position="452"/>
    </location>
</feature>
<evidence type="ECO:0000259" key="14">
    <source>
        <dbReference type="PROSITE" id="PS50880"/>
    </source>
</evidence>
<dbReference type="InterPro" id="IPR034151">
    <property type="entry name" value="TOPRIM_DnaG_bac"/>
</dbReference>
<dbReference type="InterPro" id="IPR006295">
    <property type="entry name" value="DNA_primase_DnaG"/>
</dbReference>
<dbReference type="InterPro" id="IPR050219">
    <property type="entry name" value="DnaG_primase"/>
</dbReference>
<keyword evidence="8 12" id="KW-0862">Zinc</keyword>
<evidence type="ECO:0000256" key="8">
    <source>
        <dbReference type="ARBA" id="ARBA00022833"/>
    </source>
</evidence>
<keyword evidence="9" id="KW-0460">Magnesium</keyword>
<evidence type="ECO:0000256" key="13">
    <source>
        <dbReference type="SAM" id="MobiDB-lite"/>
    </source>
</evidence>
<dbReference type="CDD" id="cd03364">
    <property type="entry name" value="TOPRIM_DnaG_primases"/>
    <property type="match status" value="1"/>
</dbReference>
<comment type="function">
    <text evidence="12">RNA polymerase that catalyzes the synthesis of short RNA molecules used as primers for DNA polymerase during DNA replication.</text>
</comment>
<sequence length="664" mass="75008">MIPQETVNLILDTAQIVDVVGDYVTLRRRGANYVACCPFHNEKTPSFYVSPAKGIYKCFGCGKAGTAVGFVMEEEHCSYTEALRYLARKYNIEIVEEAEDPEELMRRQKKESLLLVSEYAQKFFHGQLASGEGRDVGYAYFRSRGIEDATIEKFGLGWAPRGRSVFTDAAIAAGYKPEYLVDAGLSVRNDDGTLTDKFRERVMFPVHSVSGRVVAFSGRTLRSDNPAKYVNSPETEIYIKSRNLLGIWFAKSEISRQDKCILVEGNVDMVMMHQLGICNVVASCGTSLTVEQVRLIHKFTENMTIMYDGDSAGVHAALRGIDLVLSEGMNVKIVLLPEGDDPDSFSRRHTLEEVRAYIEAEEKDFIAFKTELLLGEAAGDPLKKANLINDIADTIAEIPDAVKRATYVEFTAEQFRIETQILFDRIAGRRRKMIEDRKSAMRREERESRRGADQTGASADGAPEMRNDDVSGREAWTEENRVLAGTEKDLVWFLLSHGDEPMEFESDSEFYSGSEEEKTTVADFIRDALESDGTRMANSAYDAVYNAYFDCYDRGLSREETVKALLDSPDRKVAAVAAALYTEKYVLSVSTFRNSMTTTQSWLVAQVPRTIMFYAERRLQDRYDTLVRRLSGASDEEQLQLLQEMKKVQTAQLRIRQKIGREKR</sequence>
<reference evidence="15" key="1">
    <citation type="submission" date="2020-10" db="EMBL/GenBank/DDBJ databases">
        <authorList>
            <person name="Gilroy R."/>
        </authorList>
    </citation>
    <scope>NUCLEOTIDE SEQUENCE</scope>
    <source>
        <strain evidence="15">ChiHecec2B26-709</strain>
    </source>
</reference>
<dbReference type="Pfam" id="PF01807">
    <property type="entry name" value="Zn_ribbon_DnaG"/>
    <property type="match status" value="1"/>
</dbReference>
<dbReference type="InterPro" id="IPR037068">
    <property type="entry name" value="DNA_primase_core_N_sf"/>
</dbReference>
<dbReference type="PROSITE" id="PS50880">
    <property type="entry name" value="TOPRIM"/>
    <property type="match status" value="1"/>
</dbReference>
<feature type="zinc finger region" description="CHC2-type" evidence="12">
    <location>
        <begin position="37"/>
        <end position="61"/>
    </location>
</feature>
<comment type="cofactor">
    <cofactor evidence="12">
        <name>Zn(2+)</name>
        <dbReference type="ChEBI" id="CHEBI:29105"/>
    </cofactor>
    <text evidence="12">Binds 1 zinc ion per monomer.</text>
</comment>
<dbReference type="PANTHER" id="PTHR30313">
    <property type="entry name" value="DNA PRIMASE"/>
    <property type="match status" value="1"/>
</dbReference>
<dbReference type="GO" id="GO:0000428">
    <property type="term" value="C:DNA-directed RNA polymerase complex"/>
    <property type="evidence" value="ECO:0007669"/>
    <property type="project" value="UniProtKB-KW"/>
</dbReference>
<keyword evidence="6 12" id="KW-0479">Metal-binding</keyword>
<accession>A0A9D1GP00</accession>